<evidence type="ECO:0000256" key="1">
    <source>
        <dbReference type="ARBA" id="ARBA00006174"/>
    </source>
</evidence>
<feature type="region of interest" description="Disordered" evidence="2">
    <location>
        <begin position="468"/>
        <end position="492"/>
    </location>
</feature>
<evidence type="ECO:0000313" key="6">
    <source>
        <dbReference type="Proteomes" id="UP001055167"/>
    </source>
</evidence>
<dbReference type="InterPro" id="IPR042183">
    <property type="entry name" value="MmgE/PrpD_sf_1"/>
</dbReference>
<evidence type="ECO:0008006" key="7">
    <source>
        <dbReference type="Google" id="ProtNLM"/>
    </source>
</evidence>
<gene>
    <name evidence="5" type="ORF">OPKNFCMD_5908</name>
</gene>
<keyword evidence="6" id="KW-1185">Reference proteome</keyword>
<evidence type="ECO:0000256" key="2">
    <source>
        <dbReference type="SAM" id="MobiDB-lite"/>
    </source>
</evidence>
<comment type="similarity">
    <text evidence="1">Belongs to the PrpD family.</text>
</comment>
<feature type="domain" description="MmgE/PrpD N-terminal" evidence="3">
    <location>
        <begin position="14"/>
        <end position="248"/>
    </location>
</feature>
<dbReference type="InterPro" id="IPR042188">
    <property type="entry name" value="MmgE/PrpD_sf_2"/>
</dbReference>
<feature type="domain" description="MmgE/PrpD C-terminal" evidence="4">
    <location>
        <begin position="275"/>
        <end position="436"/>
    </location>
</feature>
<feature type="compositionally biased region" description="Low complexity" evidence="2">
    <location>
        <begin position="477"/>
        <end position="492"/>
    </location>
</feature>
<dbReference type="Gene3D" id="3.30.1330.120">
    <property type="entry name" value="2-methylcitrate dehydratase PrpD"/>
    <property type="match status" value="1"/>
</dbReference>
<dbReference type="PANTHER" id="PTHR16943:SF8">
    <property type="entry name" value="2-METHYLCITRATE DEHYDRATASE"/>
    <property type="match status" value="1"/>
</dbReference>
<comment type="caution">
    <text evidence="5">The sequence shown here is derived from an EMBL/GenBank/DDBJ whole genome shotgun (WGS) entry which is preliminary data.</text>
</comment>
<dbReference type="Pfam" id="PF19305">
    <property type="entry name" value="MmgE_PrpD_C"/>
    <property type="match status" value="1"/>
</dbReference>
<evidence type="ECO:0000313" key="5">
    <source>
        <dbReference type="EMBL" id="GJD53137.1"/>
    </source>
</evidence>
<accession>A0ABQ4R8T9</accession>
<proteinExistence type="inferred from homology"/>
<evidence type="ECO:0000259" key="3">
    <source>
        <dbReference type="Pfam" id="PF03972"/>
    </source>
</evidence>
<dbReference type="Pfam" id="PF03972">
    <property type="entry name" value="MmgE_PrpD_N"/>
    <property type="match status" value="1"/>
</dbReference>
<dbReference type="InterPro" id="IPR045337">
    <property type="entry name" value="MmgE_PrpD_C"/>
</dbReference>
<dbReference type="RefSeq" id="WP_238314107.1">
    <property type="nucleotide sequence ID" value="NZ_BPQH01000025.1"/>
</dbReference>
<reference evidence="5" key="2">
    <citation type="submission" date="2021-08" db="EMBL/GenBank/DDBJ databases">
        <authorList>
            <person name="Tani A."/>
            <person name="Ola A."/>
            <person name="Ogura Y."/>
            <person name="Katsura K."/>
            <person name="Hayashi T."/>
        </authorList>
    </citation>
    <scope>NUCLEOTIDE SEQUENCE</scope>
    <source>
        <strain evidence="5">KCTC 52305</strain>
    </source>
</reference>
<dbReference type="InterPro" id="IPR005656">
    <property type="entry name" value="MmgE_PrpD"/>
</dbReference>
<dbReference type="InterPro" id="IPR045336">
    <property type="entry name" value="MmgE_PrpD_N"/>
</dbReference>
<dbReference type="Gene3D" id="1.10.4100.10">
    <property type="entry name" value="2-methylcitrate dehydratase PrpD"/>
    <property type="match status" value="1"/>
</dbReference>
<dbReference type="EMBL" id="BPQH01000025">
    <property type="protein sequence ID" value="GJD53137.1"/>
    <property type="molecule type" value="Genomic_DNA"/>
</dbReference>
<dbReference type="InterPro" id="IPR036148">
    <property type="entry name" value="MmgE/PrpD_sf"/>
</dbReference>
<evidence type="ECO:0000259" key="4">
    <source>
        <dbReference type="Pfam" id="PF19305"/>
    </source>
</evidence>
<organism evidence="5 6">
    <name type="scientific">Methylobacterium crusticola</name>
    <dbReference type="NCBI Taxonomy" id="1697972"/>
    <lineage>
        <taxon>Bacteria</taxon>
        <taxon>Pseudomonadati</taxon>
        <taxon>Pseudomonadota</taxon>
        <taxon>Alphaproteobacteria</taxon>
        <taxon>Hyphomicrobiales</taxon>
        <taxon>Methylobacteriaceae</taxon>
        <taxon>Methylobacterium</taxon>
    </lineage>
</organism>
<dbReference type="SUPFAM" id="SSF103378">
    <property type="entry name" value="2-methylcitrate dehydratase PrpD"/>
    <property type="match status" value="1"/>
</dbReference>
<reference evidence="5" key="1">
    <citation type="journal article" date="2021" name="Front. Microbiol.">
        <title>Comprehensive Comparative Genomics and Phenotyping of Methylobacterium Species.</title>
        <authorList>
            <person name="Alessa O."/>
            <person name="Ogura Y."/>
            <person name="Fujitani Y."/>
            <person name="Takami H."/>
            <person name="Hayashi T."/>
            <person name="Sahin N."/>
            <person name="Tani A."/>
        </authorList>
    </citation>
    <scope>NUCLEOTIDE SEQUENCE</scope>
    <source>
        <strain evidence="5">KCTC 52305</strain>
    </source>
</reference>
<dbReference type="PANTHER" id="PTHR16943">
    <property type="entry name" value="2-METHYLCITRATE DEHYDRATASE-RELATED"/>
    <property type="match status" value="1"/>
</dbReference>
<protein>
    <recommendedName>
        <fullName evidence="7">MmgE/PrpD family protein</fullName>
    </recommendedName>
</protein>
<dbReference type="Proteomes" id="UP001055167">
    <property type="component" value="Unassembled WGS sequence"/>
</dbReference>
<sequence length="492" mass="48515">MTPAPSLARTLVRRARALARAPLPGAVAQAARLHLLDAVGVGLAAAGSPAGAPYRRFAAASGRGGPAGILGAPAGAAPADAALVNGGLIHSLEYDDTHTGSIVHGSAVLAPAALAAGQAAGASGAALLAAYAVGWEVLIRIGLAAPGAFQARGFQVTSVGGALAAALVAGTLGSLGEDEAVAAVGIALSGASGGFEFLTNGASVKSLHPGWAAHAGLTAAALARAGLTGPETAFEGRCGLFAAFAGDARAAGAFAEALDDLGTVWHLPDAAFKFHPCCHYLHPFVEAAGELAGRGLAPDAIEALTCRVPAGAAPIICEPWAAKQAPATGHAARWSLPIVVAARLVEGRVDLATFEAPARAPVRALARRIAWEPLPAARFPVAFEAEILARTRDGAAHAVRVDDVYGNAGRPAGAEAVAAKFRRNAARALAPDAVRAVEAALGALAAAPSLDALAGALFGAGAMQTDAGSAARHDAESAAQPGAAPRPARSSA</sequence>
<name>A0ABQ4R8T9_9HYPH</name>